<evidence type="ECO:0000313" key="2">
    <source>
        <dbReference type="EMBL" id="KAK0160412.1"/>
    </source>
</evidence>
<organism evidence="2 3">
    <name type="scientific">Microctonus aethiopoides</name>
    <dbReference type="NCBI Taxonomy" id="144406"/>
    <lineage>
        <taxon>Eukaryota</taxon>
        <taxon>Metazoa</taxon>
        <taxon>Ecdysozoa</taxon>
        <taxon>Arthropoda</taxon>
        <taxon>Hexapoda</taxon>
        <taxon>Insecta</taxon>
        <taxon>Pterygota</taxon>
        <taxon>Neoptera</taxon>
        <taxon>Endopterygota</taxon>
        <taxon>Hymenoptera</taxon>
        <taxon>Apocrita</taxon>
        <taxon>Ichneumonoidea</taxon>
        <taxon>Braconidae</taxon>
        <taxon>Euphorinae</taxon>
        <taxon>Microctonus</taxon>
    </lineage>
</organism>
<reference evidence="2" key="2">
    <citation type="submission" date="2023-03" db="EMBL/GenBank/DDBJ databases">
        <authorList>
            <person name="Inwood S.N."/>
            <person name="Skelly J.G."/>
            <person name="Guhlin J."/>
            <person name="Harrop T.W.R."/>
            <person name="Goldson S.G."/>
            <person name="Dearden P.K."/>
        </authorList>
    </citation>
    <scope>NUCLEOTIDE SEQUENCE</scope>
    <source>
        <strain evidence="2">Irish</strain>
        <tissue evidence="2">Whole body</tissue>
    </source>
</reference>
<sequence length="226" mass="24666">MISEHFGRGHLKELLSLLTFANLLIKEGFAALRKSHFSPVPVSQKDPSNYYVDQAESDADALIVRSALAASQSFDLVTNVAEYIDILALLTALGCDTTSAAYNIGKMKFLTTLQKHPDLASGVALFSNQRVNCSLLSIVAERFFIAVHGGSRDDSLDGLRYKRFANHGSGIIMILKTGAGKKENDFEDELPTLTPLHASSFLHDTISDAEINTEPQPDPSKKLKTN</sequence>
<accession>A0AA39EZ71</accession>
<evidence type="ECO:0000256" key="1">
    <source>
        <dbReference type="SAM" id="MobiDB-lite"/>
    </source>
</evidence>
<feature type="region of interest" description="Disordered" evidence="1">
    <location>
        <begin position="207"/>
        <end position="226"/>
    </location>
</feature>
<dbReference type="Proteomes" id="UP001168990">
    <property type="component" value="Unassembled WGS sequence"/>
</dbReference>
<protein>
    <submittedName>
        <fullName evidence="2">Uncharacterized protein</fullName>
    </submittedName>
</protein>
<dbReference type="AlphaFoldDB" id="A0AA39EZ71"/>
<proteinExistence type="predicted"/>
<gene>
    <name evidence="2" type="ORF">PV328_007823</name>
</gene>
<comment type="caution">
    <text evidence="2">The sequence shown here is derived from an EMBL/GenBank/DDBJ whole genome shotgun (WGS) entry which is preliminary data.</text>
</comment>
<keyword evidence="3" id="KW-1185">Reference proteome</keyword>
<evidence type="ECO:0000313" key="3">
    <source>
        <dbReference type="Proteomes" id="UP001168990"/>
    </source>
</evidence>
<name>A0AA39EZ71_9HYME</name>
<dbReference type="EMBL" id="JAQQBS010001423">
    <property type="protein sequence ID" value="KAK0160412.1"/>
    <property type="molecule type" value="Genomic_DNA"/>
</dbReference>
<reference evidence="2" key="1">
    <citation type="journal article" date="2023" name="bioRxiv">
        <title>Scaffold-level genome assemblies of two parasitoid biocontrol wasps reveal the parthenogenesis mechanism and an associated novel virus.</title>
        <authorList>
            <person name="Inwood S."/>
            <person name="Skelly J."/>
            <person name="Guhlin J."/>
            <person name="Harrop T."/>
            <person name="Goldson S."/>
            <person name="Dearden P."/>
        </authorList>
    </citation>
    <scope>NUCLEOTIDE SEQUENCE</scope>
    <source>
        <strain evidence="2">Irish</strain>
        <tissue evidence="2">Whole body</tissue>
    </source>
</reference>